<dbReference type="Gene3D" id="1.25.10.10">
    <property type="entry name" value="Leucine-rich Repeat Variant"/>
    <property type="match status" value="1"/>
</dbReference>
<dbReference type="Proteomes" id="UP000585474">
    <property type="component" value="Unassembled WGS sequence"/>
</dbReference>
<dbReference type="AlphaFoldDB" id="A0A7J0D9B4"/>
<organism evidence="2 3">
    <name type="scientific">Actinidia rufa</name>
    <dbReference type="NCBI Taxonomy" id="165716"/>
    <lineage>
        <taxon>Eukaryota</taxon>
        <taxon>Viridiplantae</taxon>
        <taxon>Streptophyta</taxon>
        <taxon>Embryophyta</taxon>
        <taxon>Tracheophyta</taxon>
        <taxon>Spermatophyta</taxon>
        <taxon>Magnoliopsida</taxon>
        <taxon>eudicotyledons</taxon>
        <taxon>Gunneridae</taxon>
        <taxon>Pentapetalae</taxon>
        <taxon>asterids</taxon>
        <taxon>Ericales</taxon>
        <taxon>Actinidiaceae</taxon>
        <taxon>Actinidia</taxon>
    </lineage>
</organism>
<dbReference type="EMBL" id="BJWL01000106">
    <property type="protein sequence ID" value="GFS30110.1"/>
    <property type="molecule type" value="Genomic_DNA"/>
</dbReference>
<feature type="signal peptide" evidence="1">
    <location>
        <begin position="1"/>
        <end position="16"/>
    </location>
</feature>
<name>A0A7J0D9B4_9ERIC</name>
<feature type="chain" id="PRO_5029499774" evidence="1">
    <location>
        <begin position="17"/>
        <end position="122"/>
    </location>
</feature>
<dbReference type="Pfam" id="PF01603">
    <property type="entry name" value="B56"/>
    <property type="match status" value="1"/>
</dbReference>
<keyword evidence="3" id="KW-1185">Reference proteome</keyword>
<accession>A0A7J0D9B4</accession>
<dbReference type="InterPro" id="IPR002554">
    <property type="entry name" value="PP2A_B56"/>
</dbReference>
<dbReference type="GO" id="GO:0000159">
    <property type="term" value="C:protein phosphatase type 2A complex"/>
    <property type="evidence" value="ECO:0007669"/>
    <property type="project" value="InterPro"/>
</dbReference>
<dbReference type="InterPro" id="IPR011989">
    <property type="entry name" value="ARM-like"/>
</dbReference>
<dbReference type="PANTHER" id="PTHR10257">
    <property type="entry name" value="SERINE/THREONINE PROTEIN PHOSPHATASE 2A PP2A REGULATORY SUBUNIT B"/>
    <property type="match status" value="1"/>
</dbReference>
<protein>
    <submittedName>
        <fullName evidence="2">Protein phosphatase 2A regulatory B subunit family protein</fullName>
    </submittedName>
</protein>
<reference evidence="3" key="1">
    <citation type="submission" date="2019-07" db="EMBL/GenBank/DDBJ databases">
        <title>De Novo Assembly of kiwifruit Actinidia rufa.</title>
        <authorList>
            <person name="Sugita-Konishi S."/>
            <person name="Sato K."/>
            <person name="Mori E."/>
            <person name="Abe Y."/>
            <person name="Kisaki G."/>
            <person name="Hamano K."/>
            <person name="Suezawa K."/>
            <person name="Otani M."/>
            <person name="Fukuda T."/>
            <person name="Manabe T."/>
            <person name="Gomi K."/>
            <person name="Tabuchi M."/>
            <person name="Akimitsu K."/>
            <person name="Kataoka I."/>
        </authorList>
    </citation>
    <scope>NUCLEOTIDE SEQUENCE [LARGE SCALE GENOMIC DNA]</scope>
    <source>
        <strain evidence="3">cv. Fuchu</strain>
    </source>
</reference>
<evidence type="ECO:0000313" key="3">
    <source>
        <dbReference type="Proteomes" id="UP000585474"/>
    </source>
</evidence>
<proteinExistence type="predicted"/>
<dbReference type="GO" id="GO:0019888">
    <property type="term" value="F:protein phosphatase regulator activity"/>
    <property type="evidence" value="ECO:0007669"/>
    <property type="project" value="InterPro"/>
</dbReference>
<dbReference type="SUPFAM" id="SSF48371">
    <property type="entry name" value="ARM repeat"/>
    <property type="match status" value="1"/>
</dbReference>
<evidence type="ECO:0000313" key="2">
    <source>
        <dbReference type="EMBL" id="GFS30110.1"/>
    </source>
</evidence>
<sequence length="122" mass="14003">MAMLILCQSMTGVLVAERALFLWNNEHIVGLIAQNRQVVLPLIFEALEKNMQGHWNQAVHGLTANVRRMFLEMDSELFEECDQQYAEREARSHELSEQRELTWKRLEAVAAEAGGEDMVMVS</sequence>
<keyword evidence="1" id="KW-0732">Signal</keyword>
<dbReference type="OrthoDB" id="10264446at2759"/>
<dbReference type="PANTHER" id="PTHR10257:SF3">
    <property type="entry name" value="SERINE_THREONINE-PROTEIN PHOSPHATASE 2A 56 KDA REGULATORY SUBUNIT GAMMA ISOFORM"/>
    <property type="match status" value="1"/>
</dbReference>
<evidence type="ECO:0000256" key="1">
    <source>
        <dbReference type="SAM" id="SignalP"/>
    </source>
</evidence>
<dbReference type="InterPro" id="IPR016024">
    <property type="entry name" value="ARM-type_fold"/>
</dbReference>
<gene>
    <name evidence="2" type="ORF">Acr_00g0010180</name>
</gene>
<comment type="caution">
    <text evidence="2">The sequence shown here is derived from an EMBL/GenBank/DDBJ whole genome shotgun (WGS) entry which is preliminary data.</text>
</comment>
<dbReference type="GO" id="GO:0007165">
    <property type="term" value="P:signal transduction"/>
    <property type="evidence" value="ECO:0007669"/>
    <property type="project" value="InterPro"/>
</dbReference>